<dbReference type="AlphaFoldDB" id="A0A2W6IGK2"/>
<reference evidence="12 13" key="1">
    <citation type="submission" date="2016-05" db="EMBL/GenBank/DDBJ databases">
        <authorList>
            <person name="Lavstsen T."/>
            <person name="Jespersen J.S."/>
        </authorList>
    </citation>
    <scope>NUCLEOTIDE SEQUENCE [LARGE SCALE GENOMIC DNA]</scope>
    <source>
        <strain evidence="12 13">SM-5815</strain>
    </source>
</reference>
<dbReference type="SUPFAM" id="SSF52141">
    <property type="entry name" value="Uracil-DNA glycosylase-like"/>
    <property type="match status" value="1"/>
</dbReference>
<protein>
    <recommendedName>
        <fullName evidence="2">Type-4 uracil-DNA glycosylase</fullName>
    </recommendedName>
</protein>
<evidence type="ECO:0000256" key="4">
    <source>
        <dbReference type="ARBA" id="ARBA00022723"/>
    </source>
</evidence>
<evidence type="ECO:0000256" key="7">
    <source>
        <dbReference type="ARBA" id="ARBA00023004"/>
    </source>
</evidence>
<proteinExistence type="inferred from homology"/>
<dbReference type="Pfam" id="PF03167">
    <property type="entry name" value="UDG"/>
    <property type="match status" value="1"/>
</dbReference>
<dbReference type="CDD" id="cd10030">
    <property type="entry name" value="UDG-F4_TTUDGA_SPO1dp_like"/>
    <property type="match status" value="1"/>
</dbReference>
<dbReference type="InterPro" id="IPR005122">
    <property type="entry name" value="Uracil-DNA_glycosylase-like"/>
</dbReference>
<dbReference type="SMART" id="SM00986">
    <property type="entry name" value="UDG"/>
    <property type="match status" value="1"/>
</dbReference>
<evidence type="ECO:0000256" key="10">
    <source>
        <dbReference type="SAM" id="MobiDB-lite"/>
    </source>
</evidence>
<feature type="region of interest" description="Disordered" evidence="10">
    <location>
        <begin position="481"/>
        <end position="512"/>
    </location>
</feature>
<dbReference type="InterPro" id="IPR025404">
    <property type="entry name" value="DUF4130"/>
</dbReference>
<evidence type="ECO:0000256" key="6">
    <source>
        <dbReference type="ARBA" id="ARBA00022801"/>
    </source>
</evidence>
<dbReference type="SMART" id="SM00987">
    <property type="entry name" value="UreE_C"/>
    <property type="match status" value="1"/>
</dbReference>
<keyword evidence="8" id="KW-0411">Iron-sulfur</keyword>
<evidence type="ECO:0000313" key="12">
    <source>
        <dbReference type="EMBL" id="PZS94720.1"/>
    </source>
</evidence>
<evidence type="ECO:0000256" key="9">
    <source>
        <dbReference type="ARBA" id="ARBA00023204"/>
    </source>
</evidence>
<dbReference type="GO" id="GO:0046872">
    <property type="term" value="F:metal ion binding"/>
    <property type="evidence" value="ECO:0007669"/>
    <property type="project" value="UniProtKB-KW"/>
</dbReference>
<dbReference type="InterPro" id="IPR023875">
    <property type="entry name" value="DNA_repair_put"/>
</dbReference>
<dbReference type="EMBL" id="LXXM01000090">
    <property type="protein sequence ID" value="PZS94720.1"/>
    <property type="molecule type" value="Genomic_DNA"/>
</dbReference>
<feature type="domain" description="Uracil-DNA glycosylase-like" evidence="11">
    <location>
        <begin position="316"/>
        <end position="476"/>
    </location>
</feature>
<dbReference type="NCBIfam" id="TIGR00758">
    <property type="entry name" value="UDG_fam4"/>
    <property type="match status" value="1"/>
</dbReference>
<organism evidence="12 13">
    <name type="scientific">Stenotrophomonas maltophilia</name>
    <name type="common">Pseudomonas maltophilia</name>
    <name type="synonym">Xanthomonas maltophilia</name>
    <dbReference type="NCBI Taxonomy" id="40324"/>
    <lineage>
        <taxon>Bacteria</taxon>
        <taxon>Pseudomonadati</taxon>
        <taxon>Pseudomonadota</taxon>
        <taxon>Gammaproteobacteria</taxon>
        <taxon>Lysobacterales</taxon>
        <taxon>Lysobacteraceae</taxon>
        <taxon>Stenotrophomonas</taxon>
        <taxon>Stenotrophomonas maltophilia group</taxon>
    </lineage>
</organism>
<keyword evidence="4" id="KW-0479">Metal-binding</keyword>
<dbReference type="InterPro" id="IPR036895">
    <property type="entry name" value="Uracil-DNA_glycosylase-like_sf"/>
</dbReference>
<keyword evidence="7" id="KW-0408">Iron</keyword>
<keyword evidence="6" id="KW-0378">Hydrolase</keyword>
<dbReference type="NCBIfam" id="TIGR03915">
    <property type="entry name" value="SAM_7_link_chp"/>
    <property type="match status" value="1"/>
</dbReference>
<evidence type="ECO:0000256" key="2">
    <source>
        <dbReference type="ARBA" id="ARBA00019403"/>
    </source>
</evidence>
<comment type="caution">
    <text evidence="12">The sequence shown here is derived from an EMBL/GenBank/DDBJ whole genome shotgun (WGS) entry which is preliminary data.</text>
</comment>
<dbReference type="GO" id="GO:0006281">
    <property type="term" value="P:DNA repair"/>
    <property type="evidence" value="ECO:0007669"/>
    <property type="project" value="UniProtKB-KW"/>
</dbReference>
<dbReference type="GO" id="GO:0051539">
    <property type="term" value="F:4 iron, 4 sulfur cluster binding"/>
    <property type="evidence" value="ECO:0007669"/>
    <property type="project" value="UniProtKB-KW"/>
</dbReference>
<comment type="similarity">
    <text evidence="1">Belongs to the uracil-DNA glycosylase (UDG) superfamily. Type 4 (UDGa) family.</text>
</comment>
<dbReference type="NCBIfam" id="TIGR03914">
    <property type="entry name" value="UDG_fam_dom"/>
    <property type="match status" value="1"/>
</dbReference>
<dbReference type="InterPro" id="IPR051536">
    <property type="entry name" value="UDG_Type-4/5"/>
</dbReference>
<evidence type="ECO:0000256" key="5">
    <source>
        <dbReference type="ARBA" id="ARBA00022763"/>
    </source>
</evidence>
<dbReference type="PANTHER" id="PTHR33693:SF9">
    <property type="entry name" value="TYPE-4 URACIL-DNA GLYCOSYLASE"/>
    <property type="match status" value="1"/>
</dbReference>
<keyword evidence="9" id="KW-0234">DNA repair</keyword>
<evidence type="ECO:0000256" key="1">
    <source>
        <dbReference type="ARBA" id="ARBA00006521"/>
    </source>
</evidence>
<evidence type="ECO:0000256" key="3">
    <source>
        <dbReference type="ARBA" id="ARBA00022485"/>
    </source>
</evidence>
<dbReference type="Proteomes" id="UP000249614">
    <property type="component" value="Unassembled WGS sequence"/>
</dbReference>
<name>A0A2W6IGK2_STEMA</name>
<evidence type="ECO:0000259" key="11">
    <source>
        <dbReference type="SMART" id="SM00986"/>
    </source>
</evidence>
<evidence type="ECO:0000313" key="13">
    <source>
        <dbReference type="Proteomes" id="UP000249614"/>
    </source>
</evidence>
<sequence>MPHRQPDARRWSLRVDPPWSLEAWRNGARDALLRGIAPEQLDWLEGNDASLLDAPAVSSAPVLADAGVPNVPRDFLELAATCLCHRDVQRMALLYRLLWRITHGERSVLSNPADADVLRATALAQAVRRDTHKMKAFVRFREVPGQPEAFIAWFEPQHHIVDRVAPFFARRFTGMRWAILTPSRSVAWDGQALAFGPGARREDAPAEDAREALWQTYYASIFNPARLNTRMMMQEMPVKYWRHLPEAQLLPRLVRDAGDRVQEMHDRPAQAPQRKIPARARAPMPAADTKGLQTLRQQALACRQCPLWEAATQVVFGEGPVDARIMVVGEQPGDVEDLRGQPFAGPAGQLLDRALAELGIDRATLYLTNAVKHFHHERRGRIRLHKRPESRHIQACRPWLMGEIARVRPQIIVCLGATAAASVFGRDFNLSHDRGRWHTLEDGTRGYATVHPAWVLRQGGDARREAGYRLFREDLRQMLRGDGESAGHGPALPPIAPESAGHGPALPRAGDR</sequence>
<dbReference type="Gene3D" id="3.40.470.10">
    <property type="entry name" value="Uracil-DNA glycosylase-like domain"/>
    <property type="match status" value="1"/>
</dbReference>
<dbReference type="GO" id="GO:0097506">
    <property type="term" value="F:deaminated base DNA N-glycosylase activity"/>
    <property type="evidence" value="ECO:0007669"/>
    <property type="project" value="UniProtKB-ARBA"/>
</dbReference>
<gene>
    <name evidence="12" type="ORF">A7X83_04820</name>
</gene>
<dbReference type="InterPro" id="IPR005273">
    <property type="entry name" value="Ura-DNA_glyco_family4"/>
</dbReference>
<accession>A0A2W6IGK2</accession>
<evidence type="ECO:0000256" key="8">
    <source>
        <dbReference type="ARBA" id="ARBA00023014"/>
    </source>
</evidence>
<dbReference type="Pfam" id="PF13566">
    <property type="entry name" value="DUF4130"/>
    <property type="match status" value="1"/>
</dbReference>
<dbReference type="RefSeq" id="WP_111111841.1">
    <property type="nucleotide sequence ID" value="NZ_LXXM01000090.1"/>
</dbReference>
<dbReference type="PANTHER" id="PTHR33693">
    <property type="entry name" value="TYPE-5 URACIL-DNA GLYCOSYLASE"/>
    <property type="match status" value="1"/>
</dbReference>
<keyword evidence="3" id="KW-0004">4Fe-4S</keyword>
<keyword evidence="5" id="KW-0227">DNA damage</keyword>